<sequence>MATASDIRAHNGGIADRIAAFFTEVGVRYARYKAYRETLNELASLGDRELRDLGLCRSQLRSVAYEHAYGEN</sequence>
<organism evidence="2 3">
    <name type="scientific">Thalassovita aquimarina</name>
    <dbReference type="NCBI Taxonomy" id="2785917"/>
    <lineage>
        <taxon>Bacteria</taxon>
        <taxon>Pseudomonadati</taxon>
        <taxon>Pseudomonadota</taxon>
        <taxon>Alphaproteobacteria</taxon>
        <taxon>Rhodobacterales</taxon>
        <taxon>Roseobacteraceae</taxon>
        <taxon>Thalassovita</taxon>
    </lineage>
</organism>
<dbReference type="Pfam" id="PF06568">
    <property type="entry name" value="YjiS-like"/>
    <property type="match status" value="1"/>
</dbReference>
<reference evidence="2 3" key="1">
    <citation type="journal article" date="2021" name="Arch. Microbiol.">
        <title>Thalassobius aquimarinus sp. nov., isolated from the Sea of Japan seashore.</title>
        <authorList>
            <person name="Kurilenko V.V."/>
            <person name="Romanenko L.A."/>
            <person name="Chernysheva N.Y."/>
            <person name="Velansky P.V."/>
            <person name="Tekutyeva L.A."/>
            <person name="Isaeva M.P."/>
            <person name="Mikhailov V.V."/>
        </authorList>
    </citation>
    <scope>NUCLEOTIDE SEQUENCE [LARGE SCALE GENOMIC DNA]</scope>
    <source>
        <strain evidence="2 3">KMM 8518</strain>
    </source>
</reference>
<dbReference type="InterPro" id="IPR009506">
    <property type="entry name" value="YjiS-like"/>
</dbReference>
<feature type="domain" description="YjiS-like" evidence="1">
    <location>
        <begin position="28"/>
        <end position="61"/>
    </location>
</feature>
<protein>
    <submittedName>
        <fullName evidence="2">DUF1127 domain-containing protein</fullName>
    </submittedName>
</protein>
<gene>
    <name evidence="2" type="ORF">IT775_13200</name>
</gene>
<comment type="caution">
    <text evidence="2">The sequence shown here is derived from an EMBL/GenBank/DDBJ whole genome shotgun (WGS) entry which is preliminary data.</text>
</comment>
<dbReference type="EMBL" id="JADMKU010000011">
    <property type="protein sequence ID" value="MBR9652077.1"/>
    <property type="molecule type" value="Genomic_DNA"/>
</dbReference>
<dbReference type="RefSeq" id="WP_212701595.1">
    <property type="nucleotide sequence ID" value="NZ_JADMKU010000011.1"/>
</dbReference>
<name>A0ABS5HSZ8_9RHOB</name>
<evidence type="ECO:0000313" key="2">
    <source>
        <dbReference type="EMBL" id="MBR9652077.1"/>
    </source>
</evidence>
<keyword evidence="3" id="KW-1185">Reference proteome</keyword>
<dbReference type="Proteomes" id="UP001195941">
    <property type="component" value="Unassembled WGS sequence"/>
</dbReference>
<proteinExistence type="predicted"/>
<evidence type="ECO:0000259" key="1">
    <source>
        <dbReference type="Pfam" id="PF06568"/>
    </source>
</evidence>
<evidence type="ECO:0000313" key="3">
    <source>
        <dbReference type="Proteomes" id="UP001195941"/>
    </source>
</evidence>
<accession>A0ABS5HSZ8</accession>